<dbReference type="EMBL" id="AGZS01000002">
    <property type="protein sequence ID" value="EJD65040.1"/>
    <property type="molecule type" value="Genomic_DNA"/>
</dbReference>
<gene>
    <name evidence="3" type="ORF">HMPREF9156_00484</name>
</gene>
<organism evidence="3 4">
    <name type="scientific">Scardovia wiggsiae F0424</name>
    <dbReference type="NCBI Taxonomy" id="857290"/>
    <lineage>
        <taxon>Bacteria</taxon>
        <taxon>Bacillati</taxon>
        <taxon>Actinomycetota</taxon>
        <taxon>Actinomycetes</taxon>
        <taxon>Bifidobacteriales</taxon>
        <taxon>Bifidobacteriaceae</taxon>
        <taxon>Scardovia</taxon>
    </lineage>
</organism>
<feature type="transmembrane region" description="Helical" evidence="2">
    <location>
        <begin position="303"/>
        <end position="325"/>
    </location>
</feature>
<proteinExistence type="predicted"/>
<dbReference type="eggNOG" id="ENOG50342TV">
    <property type="taxonomic scope" value="Bacteria"/>
</dbReference>
<dbReference type="RefSeq" id="WP_007147551.1">
    <property type="nucleotide sequence ID" value="NZ_AKCI01000001.1"/>
</dbReference>
<dbReference type="HOGENOM" id="CLU_445285_0_0_11"/>
<feature type="transmembrane region" description="Helical" evidence="2">
    <location>
        <begin position="203"/>
        <end position="226"/>
    </location>
</feature>
<protein>
    <recommendedName>
        <fullName evidence="5">Beta-carotene 15,15'-monooxygenase</fullName>
    </recommendedName>
</protein>
<name>J0D512_9BIFI</name>
<sequence>MAGPEAADSAAASVPGTASSPFHQPQHPRLARFWLILRWTAVSLVCAWMALCTAVGPLYRANSSITSFRAHNWILLITFFAGYMGIVGIAVNISQAHSRIRGIWRCAQSYILDTVGPAAVRLCRDSGMMLRSTVRKVAVRLRAGRSAPDRNAAKTSAKDVERKPSGRKGKAKRIAGIAAQAIQHAAHLVRSNWRPWIVSHTRYSWQIACVLAVVWGIFFIFIPTVFSADAISQWSEVNRWAYFMQGGKPAYSESFNVADIYPIAHYLWPATSTYLTNQHNIVLTLFTGGTLELSNQWTGSKDWGLIIASGLQAVFALFCVSVTMARFFRFARPAYTYGRANAIEQRAPAGPWTRLIILAFFAFNPLPLFSISALTKSPVFAFAFLWWFGQWYEIFAAAPSVKISRRLTAGLFISSGAMLISAKYAVYIIAVQCILVLIASRARWRTWLIGLAIPLVIFQVGLNIAVGTGAIISGDPIESRGVQIQQIARTMKLAPLNISTETKNDLSPIFNLYAMGITYFPNDADKVKSSGTDSKIETYKWRTVTAKDMEKFNKAWLELGKRNPVIYYDAFMAKVYGYFDINDEPYTGAAYYIKTPQLDTQSQWLRYYFPQVRVFVQSSTDTVSSEPILGWLIHGNFYVIICLLLMCAEFILKRWKYLLRQFPLLMLMGVMVMSPANNFDRHMLPVAFVCLFILINFAYESRRHIARVRRALLM</sequence>
<dbReference type="Pfam" id="PF19484">
    <property type="entry name" value="DUF6020"/>
    <property type="match status" value="1"/>
</dbReference>
<feature type="transmembrane region" description="Helical" evidence="2">
    <location>
        <begin position="446"/>
        <end position="472"/>
    </location>
</feature>
<accession>J0D512</accession>
<feature type="region of interest" description="Disordered" evidence="1">
    <location>
        <begin position="1"/>
        <end position="24"/>
    </location>
</feature>
<dbReference type="OrthoDB" id="3757494at2"/>
<feature type="compositionally biased region" description="Low complexity" evidence="1">
    <location>
        <begin position="1"/>
        <end position="18"/>
    </location>
</feature>
<keyword evidence="2" id="KW-0472">Membrane</keyword>
<dbReference type="AlphaFoldDB" id="J0D512"/>
<evidence type="ECO:0000256" key="2">
    <source>
        <dbReference type="SAM" id="Phobius"/>
    </source>
</evidence>
<feature type="transmembrane region" description="Helical" evidence="2">
    <location>
        <begin position="628"/>
        <end position="651"/>
    </location>
</feature>
<feature type="transmembrane region" description="Helical" evidence="2">
    <location>
        <begin position="658"/>
        <end position="676"/>
    </location>
</feature>
<feature type="compositionally biased region" description="Basic and acidic residues" evidence="1">
    <location>
        <begin position="147"/>
        <end position="164"/>
    </location>
</feature>
<keyword evidence="4" id="KW-1185">Reference proteome</keyword>
<evidence type="ECO:0000313" key="4">
    <source>
        <dbReference type="Proteomes" id="UP000006415"/>
    </source>
</evidence>
<comment type="caution">
    <text evidence="3">The sequence shown here is derived from an EMBL/GenBank/DDBJ whole genome shotgun (WGS) entry which is preliminary data.</text>
</comment>
<feature type="transmembrane region" description="Helical" evidence="2">
    <location>
        <begin position="36"/>
        <end position="59"/>
    </location>
</feature>
<evidence type="ECO:0000313" key="3">
    <source>
        <dbReference type="EMBL" id="EJD65040.1"/>
    </source>
</evidence>
<evidence type="ECO:0000256" key="1">
    <source>
        <dbReference type="SAM" id="MobiDB-lite"/>
    </source>
</evidence>
<feature type="transmembrane region" description="Helical" evidence="2">
    <location>
        <begin position="355"/>
        <end position="388"/>
    </location>
</feature>
<reference evidence="3 4" key="1">
    <citation type="submission" date="2012-01" db="EMBL/GenBank/DDBJ databases">
        <title>The Genome Sequence of Scardovia wiggsiae F0424.</title>
        <authorList>
            <consortium name="The Broad Institute Genome Sequencing Platform"/>
            <person name="Earl A."/>
            <person name="Ward D."/>
            <person name="Feldgarden M."/>
            <person name="Gevers D."/>
            <person name="Izard J."/>
            <person name="Ganesan A."/>
            <person name="Baranova O.V."/>
            <person name="Blanton J.M."/>
            <person name="Tanner A.C."/>
            <person name="Mathney J."/>
            <person name="Dewhirst F.E."/>
            <person name="Young S.K."/>
            <person name="Zeng Q."/>
            <person name="Gargeya S."/>
            <person name="Fitzgerald M."/>
            <person name="Haas B."/>
            <person name="Abouelleil A."/>
            <person name="Alvarado L."/>
            <person name="Arachchi H.M."/>
            <person name="Berlin A."/>
            <person name="Chapman S.B."/>
            <person name="Gearin G."/>
            <person name="Goldberg J."/>
            <person name="Griggs A."/>
            <person name="Gujja S."/>
            <person name="Hansen M."/>
            <person name="Heiman D."/>
            <person name="Howarth C."/>
            <person name="Larimer J."/>
            <person name="Lui A."/>
            <person name="MacDonald P.J.P."/>
            <person name="McCowen C."/>
            <person name="Montmayeur A."/>
            <person name="Murphy C."/>
            <person name="Neiman D."/>
            <person name="Pearson M."/>
            <person name="Priest M."/>
            <person name="Roberts A."/>
            <person name="Saif S."/>
            <person name="Shea T."/>
            <person name="Sisk P."/>
            <person name="Stolte C."/>
            <person name="Sykes S."/>
            <person name="Wortman J."/>
            <person name="Nusbaum C."/>
            <person name="Birren B."/>
        </authorList>
    </citation>
    <scope>NUCLEOTIDE SEQUENCE [LARGE SCALE GENOMIC DNA]</scope>
    <source>
        <strain evidence="3 4">F0424</strain>
    </source>
</reference>
<feature type="region of interest" description="Disordered" evidence="1">
    <location>
        <begin position="145"/>
        <end position="170"/>
    </location>
</feature>
<evidence type="ECO:0008006" key="5">
    <source>
        <dbReference type="Google" id="ProtNLM"/>
    </source>
</evidence>
<dbReference type="InterPro" id="IPR046062">
    <property type="entry name" value="DUF6020"/>
</dbReference>
<dbReference type="Proteomes" id="UP000006415">
    <property type="component" value="Unassembled WGS sequence"/>
</dbReference>
<keyword evidence="2" id="KW-0812">Transmembrane</keyword>
<feature type="transmembrane region" description="Helical" evidence="2">
    <location>
        <begin position="682"/>
        <end position="699"/>
    </location>
</feature>
<keyword evidence="2" id="KW-1133">Transmembrane helix</keyword>
<feature type="transmembrane region" description="Helical" evidence="2">
    <location>
        <begin position="408"/>
        <end position="439"/>
    </location>
</feature>
<feature type="transmembrane region" description="Helical" evidence="2">
    <location>
        <begin position="71"/>
        <end position="91"/>
    </location>
</feature>